<reference evidence="2" key="1">
    <citation type="journal article" date="2021" name="PeerJ">
        <title>Extensive microbial diversity within the chicken gut microbiome revealed by metagenomics and culture.</title>
        <authorList>
            <person name="Gilroy R."/>
            <person name="Ravi A."/>
            <person name="Getino M."/>
            <person name="Pursley I."/>
            <person name="Horton D.L."/>
            <person name="Alikhan N.F."/>
            <person name="Baker D."/>
            <person name="Gharbi K."/>
            <person name="Hall N."/>
            <person name="Watson M."/>
            <person name="Adriaenssens E.M."/>
            <person name="Foster-Nyarko E."/>
            <person name="Jarju S."/>
            <person name="Secka A."/>
            <person name="Antonio M."/>
            <person name="Oren A."/>
            <person name="Chaudhuri R.R."/>
            <person name="La Ragione R."/>
            <person name="Hildebrand F."/>
            <person name="Pallen M.J."/>
        </authorList>
    </citation>
    <scope>NUCLEOTIDE SEQUENCE</scope>
    <source>
        <strain evidence="2">CHK198-12963</strain>
    </source>
</reference>
<evidence type="ECO:0000313" key="2">
    <source>
        <dbReference type="EMBL" id="HJC67698.1"/>
    </source>
</evidence>
<accession>A0A9D2PUT1</accession>
<name>A0A9D2PUT1_9FIRM</name>
<dbReference type="AlphaFoldDB" id="A0A9D2PUT1"/>
<protein>
    <submittedName>
        <fullName evidence="2">Uncharacterized protein</fullName>
    </submittedName>
</protein>
<dbReference type="EMBL" id="DWWB01000078">
    <property type="protein sequence ID" value="HJC67698.1"/>
    <property type="molecule type" value="Genomic_DNA"/>
</dbReference>
<proteinExistence type="predicted"/>
<feature type="chain" id="PRO_5039396257" evidence="1">
    <location>
        <begin position="24"/>
        <end position="277"/>
    </location>
</feature>
<keyword evidence="1" id="KW-0732">Signal</keyword>
<organism evidence="2 3">
    <name type="scientific">Candidatus Enterocloster excrementigallinarum</name>
    <dbReference type="NCBI Taxonomy" id="2838558"/>
    <lineage>
        <taxon>Bacteria</taxon>
        <taxon>Bacillati</taxon>
        <taxon>Bacillota</taxon>
        <taxon>Clostridia</taxon>
        <taxon>Lachnospirales</taxon>
        <taxon>Lachnospiraceae</taxon>
        <taxon>Enterocloster</taxon>
    </lineage>
</organism>
<feature type="signal peptide" evidence="1">
    <location>
        <begin position="1"/>
        <end position="23"/>
    </location>
</feature>
<dbReference type="Proteomes" id="UP000823863">
    <property type="component" value="Unassembled WGS sequence"/>
</dbReference>
<comment type="caution">
    <text evidence="2">The sequence shown here is derived from an EMBL/GenBank/DDBJ whole genome shotgun (WGS) entry which is preliminary data.</text>
</comment>
<evidence type="ECO:0000256" key="1">
    <source>
        <dbReference type="SAM" id="SignalP"/>
    </source>
</evidence>
<sequence>MKRKKLIALGLAAGLSVSGSIIASAEQTRTIYRDHTMVTLYDYSNEWVWRDPDGDGIEECYYFDEIGEMVEGKLTPDHYMTNLGGAWVQDSVVQQRHASDGFPLNVSVYEDKANGRKVFNIEGVEIAAEVPATTSFTWVRGGWTGDPGVGEPTGTNYCTVDGMDFYQCRYKTLYTGGSYKKFLVVTFIINGEMTERNSRESGYAGGHYKFFDTVTKQEYHESDNGYQDTFISAKDTLEDTIYGHPGAEDLVEGDTYYTDLTLYIPVGVNACTLEFYE</sequence>
<evidence type="ECO:0000313" key="3">
    <source>
        <dbReference type="Proteomes" id="UP000823863"/>
    </source>
</evidence>
<reference evidence="2" key="2">
    <citation type="submission" date="2021-04" db="EMBL/GenBank/DDBJ databases">
        <authorList>
            <person name="Gilroy R."/>
        </authorList>
    </citation>
    <scope>NUCLEOTIDE SEQUENCE</scope>
    <source>
        <strain evidence="2">CHK198-12963</strain>
    </source>
</reference>
<gene>
    <name evidence="2" type="ORF">H9931_13475</name>
</gene>